<accession>A0A7R9LBT2</accession>
<dbReference type="InterPro" id="IPR045363">
    <property type="entry name" value="CERK_C"/>
</dbReference>
<evidence type="ECO:0000313" key="2">
    <source>
        <dbReference type="EMBL" id="CAD7638786.1"/>
    </source>
</evidence>
<proteinExistence type="predicted"/>
<reference evidence="2" key="1">
    <citation type="submission" date="2020-11" db="EMBL/GenBank/DDBJ databases">
        <authorList>
            <person name="Tran Van P."/>
        </authorList>
    </citation>
    <scope>NUCLEOTIDE SEQUENCE</scope>
</reference>
<evidence type="ECO:0000259" key="1">
    <source>
        <dbReference type="PROSITE" id="PS50146"/>
    </source>
</evidence>
<keyword evidence="3" id="KW-1185">Reference proteome</keyword>
<dbReference type="PANTHER" id="PTHR12358:SF111">
    <property type="entry name" value="CERAMIDE KINASE, ISOFORM A"/>
    <property type="match status" value="1"/>
</dbReference>
<dbReference type="Gene3D" id="2.60.200.40">
    <property type="match status" value="1"/>
</dbReference>
<sequence>MTSSVVLQLSPSGGHHSETIDDNLNNNNSIGFHPMVINGKKCRFHLNTTSQSIIWEQELTNTYNNTRTTIPISQVISVRTCFCAKPQTKKLFCDCVLNDDLIDDQNIDDQKVTLVRLYYAIAVGRHGWKVEFLSLQTDTNAHGDSALFNYIRRIRDIIDGYKRPKRLLVFVNPFGGHRKARKIYENRVLPVLKLASIDVDCIVTERANHARDILLDPTVRVTSYDGVVCVGGDGMFAELLNGVLIRTQRDNGINWSSIDSTLKPPKIPFGVIPAGSTDAVAYATTGVNCPVTSTVAIVLGRRLNIDVSAVHHRGEDKLIRYSTSFLGYGYFGDTIADSEANRWMGPKRYDWAGVKKFISVAEIRPLYCEQCAKAALKVRDQLNEDDAPACISIRGKFLAINAATLTCRCRMTKNGISPGAHLGNGCTDLILVSQCSRLDYLKYLLRTALSSKSPFDLNFVDVYRVREFEFNPIVGPNNRHNTAPTRQPLSASVWNCDGEVVDEAAIHVKVHCQLISLFATGIESQR</sequence>
<gene>
    <name evidence="2" type="ORF">ONB1V03_LOCUS1594</name>
</gene>
<dbReference type="AlphaFoldDB" id="A0A7R9LBT2"/>
<evidence type="ECO:0000313" key="3">
    <source>
        <dbReference type="Proteomes" id="UP000728032"/>
    </source>
</evidence>
<dbReference type="InterPro" id="IPR017438">
    <property type="entry name" value="ATP-NAD_kinase_N"/>
</dbReference>
<dbReference type="Pfam" id="PF19280">
    <property type="entry name" value="CERK_C"/>
    <property type="match status" value="1"/>
</dbReference>
<dbReference type="SMART" id="SM00046">
    <property type="entry name" value="DAGKc"/>
    <property type="match status" value="1"/>
</dbReference>
<dbReference type="OrthoDB" id="530923at2759"/>
<dbReference type="Gene3D" id="3.40.50.10330">
    <property type="entry name" value="Probable inorganic polyphosphate/atp-NAD kinase, domain 1"/>
    <property type="match status" value="1"/>
</dbReference>
<organism evidence="2">
    <name type="scientific">Oppiella nova</name>
    <dbReference type="NCBI Taxonomy" id="334625"/>
    <lineage>
        <taxon>Eukaryota</taxon>
        <taxon>Metazoa</taxon>
        <taxon>Ecdysozoa</taxon>
        <taxon>Arthropoda</taxon>
        <taxon>Chelicerata</taxon>
        <taxon>Arachnida</taxon>
        <taxon>Acari</taxon>
        <taxon>Acariformes</taxon>
        <taxon>Sarcoptiformes</taxon>
        <taxon>Oribatida</taxon>
        <taxon>Brachypylina</taxon>
        <taxon>Oppioidea</taxon>
        <taxon>Oppiidae</taxon>
        <taxon>Oppiella</taxon>
    </lineage>
</organism>
<dbReference type="EMBL" id="OC915128">
    <property type="protein sequence ID" value="CAD7638786.1"/>
    <property type="molecule type" value="Genomic_DNA"/>
</dbReference>
<dbReference type="InterPro" id="IPR016064">
    <property type="entry name" value="NAD/diacylglycerol_kinase_sf"/>
</dbReference>
<dbReference type="InterPro" id="IPR050187">
    <property type="entry name" value="Lipid_Phosphate_FormReg"/>
</dbReference>
<feature type="domain" description="DAGKc" evidence="1">
    <location>
        <begin position="162"/>
        <end position="314"/>
    </location>
</feature>
<dbReference type="PROSITE" id="PS50146">
    <property type="entry name" value="DAGK"/>
    <property type="match status" value="1"/>
</dbReference>
<dbReference type="GO" id="GO:0016020">
    <property type="term" value="C:membrane"/>
    <property type="evidence" value="ECO:0007669"/>
    <property type="project" value="GOC"/>
</dbReference>
<dbReference type="Proteomes" id="UP000728032">
    <property type="component" value="Unassembled WGS sequence"/>
</dbReference>
<protein>
    <recommendedName>
        <fullName evidence="1">DAGKc domain-containing protein</fullName>
    </recommendedName>
</protein>
<dbReference type="EMBL" id="CAJPVJ010000303">
    <property type="protein sequence ID" value="CAG2161993.1"/>
    <property type="molecule type" value="Genomic_DNA"/>
</dbReference>
<name>A0A7R9LBT2_9ACAR</name>
<dbReference type="InterPro" id="IPR001206">
    <property type="entry name" value="Diacylglycerol_kinase_cat_dom"/>
</dbReference>
<dbReference type="GO" id="GO:0001729">
    <property type="term" value="F:ceramide kinase activity"/>
    <property type="evidence" value="ECO:0007669"/>
    <property type="project" value="TreeGrafter"/>
</dbReference>
<dbReference type="Pfam" id="PF00781">
    <property type="entry name" value="DAGK_cat"/>
    <property type="match status" value="1"/>
</dbReference>
<dbReference type="GO" id="GO:0006672">
    <property type="term" value="P:ceramide metabolic process"/>
    <property type="evidence" value="ECO:0007669"/>
    <property type="project" value="TreeGrafter"/>
</dbReference>
<dbReference type="SUPFAM" id="SSF111331">
    <property type="entry name" value="NAD kinase/diacylglycerol kinase-like"/>
    <property type="match status" value="1"/>
</dbReference>
<dbReference type="PANTHER" id="PTHR12358">
    <property type="entry name" value="SPHINGOSINE KINASE"/>
    <property type="match status" value="1"/>
</dbReference>